<accession>A0A218MML0</accession>
<reference evidence="1" key="1">
    <citation type="submission" date="2016-10" db="EMBL/GenBank/DDBJ databases">
        <authorList>
            <person name="Varghese N."/>
        </authorList>
    </citation>
    <scope>NUCLEOTIDE SEQUENCE</scope>
</reference>
<organism evidence="1">
    <name type="scientific">uncultured virus</name>
    <dbReference type="NCBI Taxonomy" id="340016"/>
    <lineage>
        <taxon>Viruses</taxon>
        <taxon>environmental samples</taxon>
    </lineage>
</organism>
<reference evidence="1" key="2">
    <citation type="journal article" date="2017" name="Nat. Commun.">
        <title>Single-virus genomics reveals hidden cosmopolitan and abundant viruses.</title>
        <authorList>
            <person name="Martinez-Hernandez F."/>
            <person name="Fornas O."/>
            <person name="Lluesma Gomez M."/>
            <person name="Bolduc B."/>
            <person name="de la Cruz Pena M.J."/>
            <person name="Martinez J.M."/>
            <person name="Anton J."/>
            <person name="Gasol J.M."/>
            <person name="Rosselli R."/>
            <person name="Rodriguez-Valera F."/>
            <person name="Sullivan M.B."/>
            <person name="Acinas S.G."/>
            <person name="Martinez-Garcia M."/>
        </authorList>
    </citation>
    <scope>NUCLEOTIDE SEQUENCE</scope>
</reference>
<sequence length="454" mass="50129">MGLLDGIYGSQTQQEYYDGNEHGSYQFTSLDDVVSQFMVAYVGEDKIISKIKRADVVFHARRAMQELSFDTFKSFKSQEIILPASLQMILPQDYVNYTKVSCVGSSGIKHPLYPTSRTSNPTVTLQDDDGDFTLQAVGTLDDSNVDIVLDAEYKDILVGMIVTGPYIPTTPQPTVVVATANSSNITTITIGYIDSAGIQQTVFPTESNSGTTLTFTKTDGSLLLPQKESHIVENLSWNLTDYKITGTASELTDIKIGMIVSHDNFPIGTVVTNVFTTTIVVDQLPGTAVTSGGEVTFISPEVKDSTTWANYKSATPAEVENNDYQDDTYWPADGERYGLDPQHAQANGSFYIDQLSGKIHFSSNVAGKTVVLDYISDSIGTDGEMQVHKLAEEAIYKWVAYAILNARSNVPEYQVARFKKERFAEVRKAKLRLSNIKLEEITQILRGKSKHIKH</sequence>
<protein>
    <submittedName>
        <fullName evidence="1">Uncharacterized protein</fullName>
    </submittedName>
</protein>
<name>A0A218MML0_9VIRU</name>
<proteinExistence type="predicted"/>
<dbReference type="EMBL" id="KY052839">
    <property type="protein sequence ID" value="ASF00509.1"/>
    <property type="molecule type" value="Genomic_DNA"/>
</dbReference>
<evidence type="ECO:0000313" key="1">
    <source>
        <dbReference type="EMBL" id="ASF00509.1"/>
    </source>
</evidence>